<dbReference type="InterPro" id="IPR000683">
    <property type="entry name" value="Gfo/Idh/MocA-like_OxRdtase_N"/>
</dbReference>
<name>A0A1G8IHP6_9MICC</name>
<dbReference type="Gene3D" id="3.30.360.10">
    <property type="entry name" value="Dihydrodipicolinate Reductase, domain 2"/>
    <property type="match status" value="1"/>
</dbReference>
<dbReference type="GO" id="GO:0016491">
    <property type="term" value="F:oxidoreductase activity"/>
    <property type="evidence" value="ECO:0007669"/>
    <property type="project" value="UniProtKB-KW"/>
</dbReference>
<dbReference type="STRING" id="1045773.SAMN05216555_101252"/>
<dbReference type="Pfam" id="PF22725">
    <property type="entry name" value="GFO_IDH_MocA_C3"/>
    <property type="match status" value="1"/>
</dbReference>
<dbReference type="PANTHER" id="PTHR22604:SF105">
    <property type="entry name" value="TRANS-1,2-DIHYDROBENZENE-1,2-DIOL DEHYDROGENASE"/>
    <property type="match status" value="1"/>
</dbReference>
<keyword evidence="3" id="KW-0520">NAD</keyword>
<keyword evidence="2" id="KW-0560">Oxidoreductase</keyword>
<sequence length="362" mass="39163">MGSMSKHIARPWLFSQEDQDPRAATGKTLRWGFIATGGIANTVAGDLVQLKDAELYAVSSRRQETADAFAATHGARKAYGDDGGMHGYQRLLADDAVDVVYVATPHAQHYEVAKAALEAGKHVLCEKALTINAREATELVGLARERKLFLMEAMWSRFLPSMQRAFAIAASGELGEVKWVSADLGFPAPYDPTARIWSPADGGGALLDLTIYPLLWAWGTLGAPQSVSAVGTLNSDGVDSQNALTLGYDNGAIAQLTSSLLAHGPRCASVAGTGGFLQTHGSINNPRELHIRTGWDEPRVERFDVVGVGYCYELREVTRCIQQGLTESPVMPWDDSLDTMRLFDGVRSQLGVRYANDQPRGV</sequence>
<organism evidence="6 7">
    <name type="scientific">Arthrobacter cupressi</name>
    <dbReference type="NCBI Taxonomy" id="1045773"/>
    <lineage>
        <taxon>Bacteria</taxon>
        <taxon>Bacillati</taxon>
        <taxon>Actinomycetota</taxon>
        <taxon>Actinomycetes</taxon>
        <taxon>Micrococcales</taxon>
        <taxon>Micrococcaceae</taxon>
        <taxon>Arthrobacter</taxon>
    </lineage>
</organism>
<protein>
    <submittedName>
        <fullName evidence="6">Predicted dehydrogenase</fullName>
    </submittedName>
</protein>
<evidence type="ECO:0000313" key="6">
    <source>
        <dbReference type="EMBL" id="SDI18529.1"/>
    </source>
</evidence>
<dbReference type="SUPFAM" id="SSF51735">
    <property type="entry name" value="NAD(P)-binding Rossmann-fold domains"/>
    <property type="match status" value="1"/>
</dbReference>
<evidence type="ECO:0000259" key="4">
    <source>
        <dbReference type="Pfam" id="PF01408"/>
    </source>
</evidence>
<dbReference type="Proteomes" id="UP000182130">
    <property type="component" value="Unassembled WGS sequence"/>
</dbReference>
<keyword evidence="7" id="KW-1185">Reference proteome</keyword>
<proteinExistence type="inferred from homology"/>
<evidence type="ECO:0000256" key="2">
    <source>
        <dbReference type="ARBA" id="ARBA00023002"/>
    </source>
</evidence>
<evidence type="ECO:0000259" key="5">
    <source>
        <dbReference type="Pfam" id="PF22725"/>
    </source>
</evidence>
<accession>A0A1G8IHP6</accession>
<evidence type="ECO:0000313" key="7">
    <source>
        <dbReference type="Proteomes" id="UP000182130"/>
    </source>
</evidence>
<gene>
    <name evidence="6" type="ORF">SAMN05216555_101252</name>
</gene>
<dbReference type="EMBL" id="FNEI01000001">
    <property type="protein sequence ID" value="SDI18529.1"/>
    <property type="molecule type" value="Genomic_DNA"/>
</dbReference>
<dbReference type="PANTHER" id="PTHR22604">
    <property type="entry name" value="OXIDOREDUCTASES"/>
    <property type="match status" value="1"/>
</dbReference>
<dbReference type="GO" id="GO:0000166">
    <property type="term" value="F:nucleotide binding"/>
    <property type="evidence" value="ECO:0007669"/>
    <property type="project" value="InterPro"/>
</dbReference>
<evidence type="ECO:0000256" key="1">
    <source>
        <dbReference type="ARBA" id="ARBA00010928"/>
    </source>
</evidence>
<reference evidence="7" key="1">
    <citation type="submission" date="2016-10" db="EMBL/GenBank/DDBJ databases">
        <authorList>
            <person name="Varghese N."/>
            <person name="Submissions S."/>
        </authorList>
    </citation>
    <scope>NUCLEOTIDE SEQUENCE [LARGE SCALE GENOMIC DNA]</scope>
    <source>
        <strain evidence="7">CGMCC 1.10783</strain>
    </source>
</reference>
<feature type="domain" description="GFO/IDH/MocA-like oxidoreductase" evidence="5">
    <location>
        <begin position="163"/>
        <end position="277"/>
    </location>
</feature>
<dbReference type="InterPro" id="IPR050984">
    <property type="entry name" value="Gfo/Idh/MocA_domain"/>
</dbReference>
<dbReference type="InterPro" id="IPR055170">
    <property type="entry name" value="GFO_IDH_MocA-like_dom"/>
</dbReference>
<dbReference type="Pfam" id="PF01408">
    <property type="entry name" value="GFO_IDH_MocA"/>
    <property type="match status" value="1"/>
</dbReference>
<dbReference type="InterPro" id="IPR036291">
    <property type="entry name" value="NAD(P)-bd_dom_sf"/>
</dbReference>
<comment type="similarity">
    <text evidence="1">Belongs to the Gfo/Idh/MocA family.</text>
</comment>
<dbReference type="AlphaFoldDB" id="A0A1G8IHP6"/>
<dbReference type="SUPFAM" id="SSF55347">
    <property type="entry name" value="Glyceraldehyde-3-phosphate dehydrogenase-like, C-terminal domain"/>
    <property type="match status" value="1"/>
</dbReference>
<dbReference type="Gene3D" id="3.40.50.720">
    <property type="entry name" value="NAD(P)-binding Rossmann-like Domain"/>
    <property type="match status" value="1"/>
</dbReference>
<evidence type="ECO:0000256" key="3">
    <source>
        <dbReference type="ARBA" id="ARBA00023027"/>
    </source>
</evidence>
<feature type="domain" description="Gfo/Idh/MocA-like oxidoreductase N-terminal" evidence="4">
    <location>
        <begin position="29"/>
        <end position="151"/>
    </location>
</feature>